<dbReference type="PANTHER" id="PTHR48081">
    <property type="entry name" value="AB HYDROLASE SUPERFAMILY PROTEIN C4A8.06C"/>
    <property type="match status" value="1"/>
</dbReference>
<dbReference type="SUPFAM" id="SSF53474">
    <property type="entry name" value="alpha/beta-Hydrolases"/>
    <property type="match status" value="1"/>
</dbReference>
<evidence type="ECO:0000256" key="1">
    <source>
        <dbReference type="ARBA" id="ARBA00022801"/>
    </source>
</evidence>
<dbReference type="STRING" id="1166073.SAMN05192530_104205"/>
<dbReference type="AlphaFoldDB" id="A0A1H0HP60"/>
<sequence length="280" mass="29951">MSPSPVADFDRAYDNSAAVPGSEAFAPRWTREAEAFRQRLGARGKADLGVAYGPHERQRLDLFRPEAEAEGLVVFVHGGYWKALDRTYWSHLSRGCLERGFAVAVPSYRLAPDVRLTAIAEDVAAAVAAAARLVPAGPLRLAGHSAGGHLVARMVAAGSPIDPALLARIDRVVPVSGLHDLRPIRRTRMNDTLRIDAAEALGQSPALLEPAWQGSIHAVVGAAELPELRRQTGFLVSAWAGLGARIEGTEIPARHHFDVVEDLADPASALTRLLTLAAPL</sequence>
<proteinExistence type="predicted"/>
<accession>A0A1H0HP60</accession>
<evidence type="ECO:0000313" key="3">
    <source>
        <dbReference type="EMBL" id="SDO20965.1"/>
    </source>
</evidence>
<reference evidence="3 4" key="1">
    <citation type="submission" date="2016-10" db="EMBL/GenBank/DDBJ databases">
        <authorList>
            <person name="de Groot N.N."/>
        </authorList>
    </citation>
    <scope>NUCLEOTIDE SEQUENCE [LARGE SCALE GENOMIC DNA]</scope>
    <source>
        <strain evidence="4">L7-484,KACC 16230,DSM 25025</strain>
    </source>
</reference>
<dbReference type="Gene3D" id="3.40.50.1820">
    <property type="entry name" value="alpha/beta hydrolase"/>
    <property type="match status" value="1"/>
</dbReference>
<feature type="domain" description="BD-FAE-like" evidence="2">
    <location>
        <begin position="60"/>
        <end position="204"/>
    </location>
</feature>
<protein>
    <submittedName>
        <fullName evidence="3">Acetyl esterase/lipase</fullName>
    </submittedName>
</protein>
<evidence type="ECO:0000313" key="4">
    <source>
        <dbReference type="Proteomes" id="UP000198793"/>
    </source>
</evidence>
<dbReference type="InterPro" id="IPR029058">
    <property type="entry name" value="AB_hydrolase_fold"/>
</dbReference>
<dbReference type="OrthoDB" id="9771666at2"/>
<dbReference type="InterPro" id="IPR050300">
    <property type="entry name" value="GDXG_lipolytic_enzyme"/>
</dbReference>
<evidence type="ECO:0000259" key="2">
    <source>
        <dbReference type="Pfam" id="PF20434"/>
    </source>
</evidence>
<dbReference type="PANTHER" id="PTHR48081:SF33">
    <property type="entry name" value="KYNURENINE FORMAMIDASE"/>
    <property type="match status" value="1"/>
</dbReference>
<dbReference type="Proteomes" id="UP000198793">
    <property type="component" value="Unassembled WGS sequence"/>
</dbReference>
<dbReference type="RefSeq" id="WP_090673038.1">
    <property type="nucleotide sequence ID" value="NZ_FNIT01000004.1"/>
</dbReference>
<gene>
    <name evidence="3" type="ORF">SAMN05192530_104205</name>
</gene>
<dbReference type="GO" id="GO:0016787">
    <property type="term" value="F:hydrolase activity"/>
    <property type="evidence" value="ECO:0007669"/>
    <property type="project" value="UniProtKB-KW"/>
</dbReference>
<dbReference type="EMBL" id="FNIT01000004">
    <property type="protein sequence ID" value="SDO20965.1"/>
    <property type="molecule type" value="Genomic_DNA"/>
</dbReference>
<organism evidence="3 4">
    <name type="scientific">Aureimonas jatrophae</name>
    <dbReference type="NCBI Taxonomy" id="1166073"/>
    <lineage>
        <taxon>Bacteria</taxon>
        <taxon>Pseudomonadati</taxon>
        <taxon>Pseudomonadota</taxon>
        <taxon>Alphaproteobacteria</taxon>
        <taxon>Hyphomicrobiales</taxon>
        <taxon>Aurantimonadaceae</taxon>
        <taxon>Aureimonas</taxon>
    </lineage>
</organism>
<dbReference type="InterPro" id="IPR049492">
    <property type="entry name" value="BD-FAE-like_dom"/>
</dbReference>
<dbReference type="Pfam" id="PF20434">
    <property type="entry name" value="BD-FAE"/>
    <property type="match status" value="1"/>
</dbReference>
<keyword evidence="1" id="KW-0378">Hydrolase</keyword>
<keyword evidence="4" id="KW-1185">Reference proteome</keyword>
<name>A0A1H0HP60_9HYPH</name>